<dbReference type="Pfam" id="PF02934">
    <property type="entry name" value="GatB_N"/>
    <property type="match status" value="1"/>
</dbReference>
<dbReference type="GO" id="GO:0070681">
    <property type="term" value="P:glutaminyl-tRNAGln biosynthesis via transamidation"/>
    <property type="evidence" value="ECO:0007669"/>
    <property type="project" value="TreeGrafter"/>
</dbReference>
<protein>
    <recommendedName>
        <fullName evidence="3 11">Aspartyl/glutamyl-tRNA(Asn/Gln) amidotransferase subunit B</fullName>
        <shortName evidence="11">Asp/Glu-ADT subunit B</shortName>
        <ecNumber evidence="11">6.3.5.-</ecNumber>
    </recommendedName>
</protein>
<evidence type="ECO:0000256" key="6">
    <source>
        <dbReference type="ARBA" id="ARBA00022840"/>
    </source>
</evidence>
<keyword evidence="13" id="KW-0808">Transferase</keyword>
<evidence type="ECO:0000256" key="7">
    <source>
        <dbReference type="ARBA" id="ARBA00022917"/>
    </source>
</evidence>
<evidence type="ECO:0000259" key="12">
    <source>
        <dbReference type="SMART" id="SM00845"/>
    </source>
</evidence>
<evidence type="ECO:0000256" key="11">
    <source>
        <dbReference type="HAMAP-Rule" id="MF_00121"/>
    </source>
</evidence>
<dbReference type="InterPro" id="IPR017959">
    <property type="entry name" value="Asn/Gln-tRNA_amidoTrfase_suB/E"/>
</dbReference>
<dbReference type="GO" id="GO:0006412">
    <property type="term" value="P:translation"/>
    <property type="evidence" value="ECO:0007669"/>
    <property type="project" value="UniProtKB-UniRule"/>
</dbReference>
<accession>A0A346Y1H5</accession>
<dbReference type="NCBIfam" id="NF004012">
    <property type="entry name" value="PRK05477.1-2"/>
    <property type="match status" value="1"/>
</dbReference>
<dbReference type="KEGG" id="euz:DVS28_a3649"/>
<dbReference type="SMART" id="SM00845">
    <property type="entry name" value="GatB_Yqey"/>
    <property type="match status" value="1"/>
</dbReference>
<keyword evidence="14" id="KW-1185">Reference proteome</keyword>
<dbReference type="EC" id="6.3.5.-" evidence="11"/>
<dbReference type="FunFam" id="1.10.10.410:FF:000001">
    <property type="entry name" value="Aspartyl/glutamyl-tRNA(Asn/Gln) amidotransferase subunit B"/>
    <property type="match status" value="1"/>
</dbReference>
<dbReference type="GO" id="GO:0016740">
    <property type="term" value="F:transferase activity"/>
    <property type="evidence" value="ECO:0007669"/>
    <property type="project" value="UniProtKB-KW"/>
</dbReference>
<evidence type="ECO:0000313" key="13">
    <source>
        <dbReference type="EMBL" id="AXV08322.1"/>
    </source>
</evidence>
<reference evidence="13 14" key="1">
    <citation type="submission" date="2018-09" db="EMBL/GenBank/DDBJ databases">
        <title>Complete genome sequence of Euzebya sp. DY32-46 isolated from seawater of Pacific Ocean.</title>
        <authorList>
            <person name="Xu L."/>
            <person name="Wu Y.-H."/>
            <person name="Xu X.-W."/>
        </authorList>
    </citation>
    <scope>NUCLEOTIDE SEQUENCE [LARGE SCALE GENOMIC DNA]</scope>
    <source>
        <strain evidence="13 14">DY32-46</strain>
    </source>
</reference>
<name>A0A346Y1H5_9ACTN</name>
<comment type="similarity">
    <text evidence="1 11">Belongs to the GatB/GatE family. GatB subfamily.</text>
</comment>
<dbReference type="GO" id="GO:0050566">
    <property type="term" value="F:asparaginyl-tRNA synthase (glutamine-hydrolyzing) activity"/>
    <property type="evidence" value="ECO:0007669"/>
    <property type="project" value="RHEA"/>
</dbReference>
<keyword evidence="4 11" id="KW-0436">Ligase</keyword>
<comment type="catalytic activity">
    <reaction evidence="10 11">
        <text>L-glutamyl-tRNA(Gln) + L-glutamine + ATP + H2O = L-glutaminyl-tRNA(Gln) + L-glutamate + ADP + phosphate + H(+)</text>
        <dbReference type="Rhea" id="RHEA:17521"/>
        <dbReference type="Rhea" id="RHEA-COMP:9681"/>
        <dbReference type="Rhea" id="RHEA-COMP:9684"/>
        <dbReference type="ChEBI" id="CHEBI:15377"/>
        <dbReference type="ChEBI" id="CHEBI:15378"/>
        <dbReference type="ChEBI" id="CHEBI:29985"/>
        <dbReference type="ChEBI" id="CHEBI:30616"/>
        <dbReference type="ChEBI" id="CHEBI:43474"/>
        <dbReference type="ChEBI" id="CHEBI:58359"/>
        <dbReference type="ChEBI" id="CHEBI:78520"/>
        <dbReference type="ChEBI" id="CHEBI:78521"/>
        <dbReference type="ChEBI" id="CHEBI:456216"/>
    </reaction>
</comment>
<keyword evidence="6 11" id="KW-0067">ATP-binding</keyword>
<comment type="catalytic activity">
    <reaction evidence="9 11">
        <text>L-aspartyl-tRNA(Asn) + L-glutamine + ATP + H2O = L-asparaginyl-tRNA(Asn) + L-glutamate + ADP + phosphate + 2 H(+)</text>
        <dbReference type="Rhea" id="RHEA:14513"/>
        <dbReference type="Rhea" id="RHEA-COMP:9674"/>
        <dbReference type="Rhea" id="RHEA-COMP:9677"/>
        <dbReference type="ChEBI" id="CHEBI:15377"/>
        <dbReference type="ChEBI" id="CHEBI:15378"/>
        <dbReference type="ChEBI" id="CHEBI:29985"/>
        <dbReference type="ChEBI" id="CHEBI:30616"/>
        <dbReference type="ChEBI" id="CHEBI:43474"/>
        <dbReference type="ChEBI" id="CHEBI:58359"/>
        <dbReference type="ChEBI" id="CHEBI:78515"/>
        <dbReference type="ChEBI" id="CHEBI:78516"/>
        <dbReference type="ChEBI" id="CHEBI:456216"/>
    </reaction>
</comment>
<dbReference type="InterPro" id="IPR004413">
    <property type="entry name" value="GatB"/>
</dbReference>
<evidence type="ECO:0000256" key="2">
    <source>
        <dbReference type="ARBA" id="ARBA00011123"/>
    </source>
</evidence>
<evidence type="ECO:0000256" key="8">
    <source>
        <dbReference type="ARBA" id="ARBA00024799"/>
    </source>
</evidence>
<sequence>MTKMSDWEAVIGLEVHVELSTRTKMFSACPNEFGGAPNTRVTEVDLGLPGTLPVVNGTAVEHAIRMGLALDCEIAPVSQFHRKNYFYPDMPKNYQISQYDVPICGVGHLDIETSEGPVRIGVTRIHMEEDAGKNVHVGESGRVHGADYSLVDYNRAGVPLLECVSEPDIRTAEQAQAYLTELRGIVLALGISDAKLEEGSMRCDANVSIHKPGTPYGTRAEIKNMNSVRSLGRAIEYEIARQIDVVESGGTVVQETRHWDEDAGTTSTLRRKETLDDYRYFPDPDLVEMVPDPAWIEEIRASLPELPAVTRARLIDAHGLDRKSVVTMQDAGLIPLLDAAVAGGADAADATKWLVNEVAGWQNETGRSAVEALPGEEFASLLGRVADGTLGKGGARKVLTSVLAGEGTVADLAKDHEQVSDVSAIEAIVDQVIAEQADAAQKVRDGNPKAMGALVGGVMRASKGKADPALVNQLLNAKLTG</sequence>
<comment type="function">
    <text evidence="8 11">Allows the formation of correctly charged Asn-tRNA(Asn) or Gln-tRNA(Gln) through the transamidation of misacylated Asp-tRNA(Asn) or Glu-tRNA(Gln) in organisms which lack either or both of asparaginyl-tRNA or glutaminyl-tRNA synthetases. The reaction takes place in the presence of glutamine and ATP through an activated phospho-Asp-tRNA(Asn) or phospho-Glu-tRNA(Gln).</text>
</comment>
<feature type="domain" description="Asn/Gln amidotransferase" evidence="12">
    <location>
        <begin position="335"/>
        <end position="479"/>
    </location>
</feature>
<evidence type="ECO:0000256" key="4">
    <source>
        <dbReference type="ARBA" id="ARBA00022598"/>
    </source>
</evidence>
<dbReference type="InterPro" id="IPR014746">
    <property type="entry name" value="Gln_synth/guanido_kin_cat_dom"/>
</dbReference>
<dbReference type="GO" id="GO:0050567">
    <property type="term" value="F:glutaminyl-tRNA synthase (glutamine-hydrolyzing) activity"/>
    <property type="evidence" value="ECO:0007669"/>
    <property type="project" value="UniProtKB-UniRule"/>
</dbReference>
<comment type="subunit">
    <text evidence="2 11">Heterotrimer of A, B and C subunits.</text>
</comment>
<dbReference type="Proteomes" id="UP000264006">
    <property type="component" value="Chromosome"/>
</dbReference>
<dbReference type="HAMAP" id="MF_00121">
    <property type="entry name" value="GatB"/>
    <property type="match status" value="1"/>
</dbReference>
<evidence type="ECO:0000256" key="1">
    <source>
        <dbReference type="ARBA" id="ARBA00005306"/>
    </source>
</evidence>
<organism evidence="13 14">
    <name type="scientific">Euzebya pacifica</name>
    <dbReference type="NCBI Taxonomy" id="1608957"/>
    <lineage>
        <taxon>Bacteria</taxon>
        <taxon>Bacillati</taxon>
        <taxon>Actinomycetota</taxon>
        <taxon>Nitriliruptoria</taxon>
        <taxon>Euzebyales</taxon>
    </lineage>
</organism>
<evidence type="ECO:0000256" key="9">
    <source>
        <dbReference type="ARBA" id="ARBA00047380"/>
    </source>
</evidence>
<dbReference type="Gene3D" id="1.10.10.410">
    <property type="match status" value="1"/>
</dbReference>
<gene>
    <name evidence="11" type="primary">gatB</name>
    <name evidence="13" type="ORF">DVS28_a3649</name>
</gene>
<keyword evidence="7 11" id="KW-0648">Protein biosynthesis</keyword>
<dbReference type="EMBL" id="CP031165">
    <property type="protein sequence ID" value="AXV08322.1"/>
    <property type="molecule type" value="Genomic_DNA"/>
</dbReference>
<dbReference type="NCBIfam" id="NF004014">
    <property type="entry name" value="PRK05477.1-4"/>
    <property type="match status" value="1"/>
</dbReference>
<proteinExistence type="inferred from homology"/>
<dbReference type="NCBIfam" id="TIGR00133">
    <property type="entry name" value="gatB"/>
    <property type="match status" value="1"/>
</dbReference>
<evidence type="ECO:0000256" key="5">
    <source>
        <dbReference type="ARBA" id="ARBA00022741"/>
    </source>
</evidence>
<evidence type="ECO:0000256" key="3">
    <source>
        <dbReference type="ARBA" id="ARBA00016923"/>
    </source>
</evidence>
<dbReference type="InterPro" id="IPR023168">
    <property type="entry name" value="GatB_Yqey_C_2"/>
</dbReference>
<dbReference type="SUPFAM" id="SSF89095">
    <property type="entry name" value="GatB/YqeY motif"/>
    <property type="match status" value="1"/>
</dbReference>
<dbReference type="SUPFAM" id="SSF55931">
    <property type="entry name" value="Glutamine synthetase/guanido kinase"/>
    <property type="match status" value="1"/>
</dbReference>
<dbReference type="GO" id="GO:0005524">
    <property type="term" value="F:ATP binding"/>
    <property type="evidence" value="ECO:0007669"/>
    <property type="project" value="UniProtKB-KW"/>
</dbReference>
<dbReference type="AlphaFoldDB" id="A0A346Y1H5"/>
<evidence type="ECO:0000256" key="10">
    <source>
        <dbReference type="ARBA" id="ARBA00047913"/>
    </source>
</evidence>
<keyword evidence="5 11" id="KW-0547">Nucleotide-binding</keyword>
<dbReference type="InterPro" id="IPR003789">
    <property type="entry name" value="Asn/Gln_tRNA_amidoTrase-B-like"/>
</dbReference>
<evidence type="ECO:0000313" key="14">
    <source>
        <dbReference type="Proteomes" id="UP000264006"/>
    </source>
</evidence>
<dbReference type="InterPro" id="IPR006075">
    <property type="entry name" value="Asn/Gln-tRNA_Trfase_suB/E_cat"/>
</dbReference>
<dbReference type="PANTHER" id="PTHR11659:SF0">
    <property type="entry name" value="GLUTAMYL-TRNA(GLN) AMIDOTRANSFERASE SUBUNIT B, MITOCHONDRIAL"/>
    <property type="match status" value="1"/>
</dbReference>
<dbReference type="PANTHER" id="PTHR11659">
    <property type="entry name" value="GLUTAMYL-TRNA GLN AMIDOTRANSFERASE SUBUNIT B MITOCHONDRIAL AND PROKARYOTIC PET112-RELATED"/>
    <property type="match status" value="1"/>
</dbReference>
<dbReference type="Pfam" id="PF02637">
    <property type="entry name" value="GatB_Yqey"/>
    <property type="match status" value="1"/>
</dbReference>
<dbReference type="InterPro" id="IPR018027">
    <property type="entry name" value="Asn/Gln_amidotransferase"/>
</dbReference>